<dbReference type="Gene3D" id="3.90.550.10">
    <property type="entry name" value="Spore Coat Polysaccharide Biosynthesis Protein SpsA, Chain A"/>
    <property type="match status" value="1"/>
</dbReference>
<organism evidence="3 4">
    <name type="scientific">Thermobacillus xylanilyticus</name>
    <dbReference type="NCBI Taxonomy" id="76633"/>
    <lineage>
        <taxon>Bacteria</taxon>
        <taxon>Bacillati</taxon>
        <taxon>Bacillota</taxon>
        <taxon>Bacilli</taxon>
        <taxon>Bacillales</taxon>
        <taxon>Paenibacillaceae</taxon>
        <taxon>Thermobacillus</taxon>
    </lineage>
</organism>
<keyword evidence="3" id="KW-0808">Transferase</keyword>
<evidence type="ECO:0000259" key="2">
    <source>
        <dbReference type="Pfam" id="PF00535"/>
    </source>
</evidence>
<accession>A0ABM8V3Y4</accession>
<dbReference type="RefSeq" id="WP_213484406.1">
    <property type="nucleotide sequence ID" value="NZ_CAJRAY010000043.1"/>
</dbReference>
<sequence>MNRDTGKPTLTVFTPTFNRAYVLPRCYESLKRQTSKDFVWLVIDDGSTDSTAELVRGWMAEGEIAIRYHYQENQGMHGAHNAAYELIDTELNVCIDSDDDMPEDAVEKIVAFWRKYGSDDYAGIVGLDADRDGNIIGDRLPEGMTACTLFGLHAVHRVRGDKKLVYRTDLVKAVPPYPVFPGEKYCPLSYKYVLIDRIRPLLLMNEVLCRVEYLPDGSSLNMIHQYRRNPRGFAFFRRTAMEVAPTWKQRFREAVHYVSSCLMAGGRGMLRDSPRKGLTLLAIPPGVLLFLYIRSTRRSAPVTAGR</sequence>
<comment type="caution">
    <text evidence="3">The sequence shown here is derived from an EMBL/GenBank/DDBJ whole genome shotgun (WGS) entry which is preliminary data.</text>
</comment>
<dbReference type="GO" id="GO:0016740">
    <property type="term" value="F:transferase activity"/>
    <property type="evidence" value="ECO:0007669"/>
    <property type="project" value="UniProtKB-KW"/>
</dbReference>
<dbReference type="Proteomes" id="UP000681526">
    <property type="component" value="Unassembled WGS sequence"/>
</dbReference>
<protein>
    <submittedName>
        <fullName evidence="3">Glycosyl transferase family 2</fullName>
    </submittedName>
</protein>
<dbReference type="SUPFAM" id="SSF53448">
    <property type="entry name" value="Nucleotide-diphospho-sugar transferases"/>
    <property type="match status" value="1"/>
</dbReference>
<dbReference type="CDD" id="cd00761">
    <property type="entry name" value="Glyco_tranf_GTA_type"/>
    <property type="match status" value="1"/>
</dbReference>
<comment type="similarity">
    <text evidence="1">Belongs to the glycosyltransferase 2 family.</text>
</comment>
<evidence type="ECO:0000256" key="1">
    <source>
        <dbReference type="ARBA" id="ARBA00006739"/>
    </source>
</evidence>
<reference evidence="3 4" key="1">
    <citation type="submission" date="2021-04" db="EMBL/GenBank/DDBJ databases">
        <authorList>
            <person name="Rakotoarivonina H."/>
        </authorList>
    </citation>
    <scope>NUCLEOTIDE SEQUENCE [LARGE SCALE GENOMIC DNA]</scope>
    <source>
        <strain evidence="3 4">XE</strain>
    </source>
</reference>
<keyword evidence="4" id="KW-1185">Reference proteome</keyword>
<dbReference type="EMBL" id="CAJRAY010000043">
    <property type="protein sequence ID" value="CAG5086038.1"/>
    <property type="molecule type" value="Genomic_DNA"/>
</dbReference>
<evidence type="ECO:0000313" key="3">
    <source>
        <dbReference type="EMBL" id="CAG5086038.1"/>
    </source>
</evidence>
<feature type="domain" description="Glycosyltransferase 2-like" evidence="2">
    <location>
        <begin position="11"/>
        <end position="125"/>
    </location>
</feature>
<dbReference type="InterPro" id="IPR001173">
    <property type="entry name" value="Glyco_trans_2-like"/>
</dbReference>
<evidence type="ECO:0000313" key="4">
    <source>
        <dbReference type="Proteomes" id="UP000681526"/>
    </source>
</evidence>
<dbReference type="Pfam" id="PF00535">
    <property type="entry name" value="Glycos_transf_2"/>
    <property type="match status" value="1"/>
</dbReference>
<proteinExistence type="inferred from homology"/>
<dbReference type="PANTHER" id="PTHR22916">
    <property type="entry name" value="GLYCOSYLTRANSFERASE"/>
    <property type="match status" value="1"/>
</dbReference>
<dbReference type="InterPro" id="IPR029044">
    <property type="entry name" value="Nucleotide-diphossugar_trans"/>
</dbReference>
<gene>
    <name evidence="3" type="primary">txxe 906-</name>
    <name evidence="3" type="ORF">TXXE_09410</name>
</gene>
<name>A0ABM8V3Y4_THEXY</name>